<name>A0ABQ5ART6_9ASTR</name>
<organism evidence="2 3">
    <name type="scientific">Tanacetum coccineum</name>
    <dbReference type="NCBI Taxonomy" id="301880"/>
    <lineage>
        <taxon>Eukaryota</taxon>
        <taxon>Viridiplantae</taxon>
        <taxon>Streptophyta</taxon>
        <taxon>Embryophyta</taxon>
        <taxon>Tracheophyta</taxon>
        <taxon>Spermatophyta</taxon>
        <taxon>Magnoliopsida</taxon>
        <taxon>eudicotyledons</taxon>
        <taxon>Gunneridae</taxon>
        <taxon>Pentapetalae</taxon>
        <taxon>asterids</taxon>
        <taxon>campanulids</taxon>
        <taxon>Asterales</taxon>
        <taxon>Asteraceae</taxon>
        <taxon>Asteroideae</taxon>
        <taxon>Anthemideae</taxon>
        <taxon>Anthemidinae</taxon>
        <taxon>Tanacetum</taxon>
    </lineage>
</organism>
<reference evidence="2" key="2">
    <citation type="submission" date="2022-01" db="EMBL/GenBank/DDBJ databases">
        <authorList>
            <person name="Yamashiro T."/>
            <person name="Shiraishi A."/>
            <person name="Satake H."/>
            <person name="Nakayama K."/>
        </authorList>
    </citation>
    <scope>NUCLEOTIDE SEQUENCE</scope>
</reference>
<comment type="caution">
    <text evidence="2">The sequence shown here is derived from an EMBL/GenBank/DDBJ whole genome shotgun (WGS) entry which is preliminary data.</text>
</comment>
<evidence type="ECO:0000313" key="2">
    <source>
        <dbReference type="EMBL" id="GJT05006.1"/>
    </source>
</evidence>
<feature type="region of interest" description="Disordered" evidence="1">
    <location>
        <begin position="71"/>
        <end position="97"/>
    </location>
</feature>
<dbReference type="Proteomes" id="UP001151760">
    <property type="component" value="Unassembled WGS sequence"/>
</dbReference>
<feature type="compositionally biased region" description="Gly residues" evidence="1">
    <location>
        <begin position="40"/>
        <end position="50"/>
    </location>
</feature>
<keyword evidence="3" id="KW-1185">Reference proteome</keyword>
<evidence type="ECO:0000256" key="1">
    <source>
        <dbReference type="SAM" id="MobiDB-lite"/>
    </source>
</evidence>
<dbReference type="EMBL" id="BQNB010012552">
    <property type="protein sequence ID" value="GJT05006.1"/>
    <property type="molecule type" value="Genomic_DNA"/>
</dbReference>
<gene>
    <name evidence="2" type="ORF">Tco_0839468</name>
</gene>
<evidence type="ECO:0000313" key="3">
    <source>
        <dbReference type="Proteomes" id="UP001151760"/>
    </source>
</evidence>
<feature type="compositionally biased region" description="Gly residues" evidence="1">
    <location>
        <begin position="88"/>
        <end position="97"/>
    </location>
</feature>
<sequence length="97" mass="9847">MLTSFVLPILKRVGAGEGIGGDHGGTNNRGAVGVEAGGDTEQGGVRGIGRGGHSAVGMVLEWLRYPRGGARTPRARGTGVWDNNPCRGGDGSLGSQY</sequence>
<protein>
    <submittedName>
        <fullName evidence="2">Uncharacterized protein</fullName>
    </submittedName>
</protein>
<reference evidence="2" key="1">
    <citation type="journal article" date="2022" name="Int. J. Mol. Sci.">
        <title>Draft Genome of Tanacetum Coccineum: Genomic Comparison of Closely Related Tanacetum-Family Plants.</title>
        <authorList>
            <person name="Yamashiro T."/>
            <person name="Shiraishi A."/>
            <person name="Nakayama K."/>
            <person name="Satake H."/>
        </authorList>
    </citation>
    <scope>NUCLEOTIDE SEQUENCE</scope>
</reference>
<feature type="region of interest" description="Disordered" evidence="1">
    <location>
        <begin position="17"/>
        <end position="50"/>
    </location>
</feature>
<accession>A0ABQ5ART6</accession>
<proteinExistence type="predicted"/>